<dbReference type="PaxDb" id="515619-EUBREC_1588"/>
<name>C4Z9B0_AGARV</name>
<evidence type="ECO:0000313" key="2">
    <source>
        <dbReference type="EMBL" id="ACR75332.1"/>
    </source>
</evidence>
<dbReference type="Proteomes" id="UP000001477">
    <property type="component" value="Chromosome"/>
</dbReference>
<dbReference type="EMBL" id="CP001107">
    <property type="protein sequence ID" value="ACR75332.1"/>
    <property type="molecule type" value="Genomic_DNA"/>
</dbReference>
<organism evidence="2 3">
    <name type="scientific">Agathobacter rectalis (strain ATCC 33656 / DSM 3377 / JCM 17463 / KCTC 5835 / VPI 0990)</name>
    <name type="common">Eubacterium rectale</name>
    <dbReference type="NCBI Taxonomy" id="515619"/>
    <lineage>
        <taxon>Bacteria</taxon>
        <taxon>Bacillati</taxon>
        <taxon>Bacillota</taxon>
        <taxon>Clostridia</taxon>
        <taxon>Lachnospirales</taxon>
        <taxon>Lachnospiraceae</taxon>
        <taxon>Agathobacter</taxon>
    </lineage>
</organism>
<keyword evidence="1" id="KW-0812">Transmembrane</keyword>
<feature type="transmembrane region" description="Helical" evidence="1">
    <location>
        <begin position="34"/>
        <end position="50"/>
    </location>
</feature>
<sequence length="51" mass="6653">MYLFTFLREYWYVFYIFFIFRWSKLWSEIKLKILYGVNILLPINYIYTYIF</sequence>
<evidence type="ECO:0000256" key="1">
    <source>
        <dbReference type="SAM" id="Phobius"/>
    </source>
</evidence>
<keyword evidence="1" id="KW-1133">Transmembrane helix</keyword>
<dbReference type="HOGENOM" id="CLU_3098933_0_0_9"/>
<protein>
    <submittedName>
        <fullName evidence="2">Uncharacterized protein</fullName>
    </submittedName>
</protein>
<keyword evidence="1" id="KW-0472">Membrane</keyword>
<evidence type="ECO:0000313" key="3">
    <source>
        <dbReference type="Proteomes" id="UP000001477"/>
    </source>
</evidence>
<dbReference type="KEGG" id="ere:EUBREC_1588"/>
<reference evidence="2 3" key="1">
    <citation type="journal article" date="2009" name="Proc. Natl. Acad. Sci. U.S.A.">
        <title>Characterizing a model human gut microbiota composed of members of its two dominant bacterial phyla.</title>
        <authorList>
            <person name="Mahowald M.A."/>
            <person name="Rey F.E."/>
            <person name="Seedorf H."/>
            <person name="Turnbaugh P.J."/>
            <person name="Fulton R.S."/>
            <person name="Wollam A."/>
            <person name="Shah N."/>
            <person name="Wang C."/>
            <person name="Magrini V."/>
            <person name="Wilson R.K."/>
            <person name="Cantarel B.L."/>
            <person name="Coutinho P.M."/>
            <person name="Henrissat B."/>
            <person name="Crock L.W."/>
            <person name="Russell A."/>
            <person name="Verberkmoes N.C."/>
            <person name="Hettich R.L."/>
            <person name="Gordon J.I."/>
        </authorList>
    </citation>
    <scope>NUCLEOTIDE SEQUENCE [LARGE SCALE GENOMIC DNA]</scope>
    <source>
        <strain evidence="3">ATCC 33656 / DSM 3377 / JCM 17463 / KCTC 5835 / LMG 30912 / VPI 0990</strain>
    </source>
</reference>
<accession>C4Z9B0</accession>
<feature type="transmembrane region" description="Helical" evidence="1">
    <location>
        <begin position="6"/>
        <end position="22"/>
    </location>
</feature>
<gene>
    <name evidence="2" type="ordered locus">EUBREC_1588</name>
</gene>
<proteinExistence type="predicted"/>
<dbReference type="STRING" id="515619.EUBREC_1588"/>
<dbReference type="AlphaFoldDB" id="C4Z9B0"/>